<accession>A0A8S1GS93</accession>
<keyword evidence="2" id="KW-0378">Hydrolase</keyword>
<reference evidence="6" key="1">
    <citation type="submission" date="2020-10" db="EMBL/GenBank/DDBJ databases">
        <authorList>
            <person name="Kikuchi T."/>
        </authorList>
    </citation>
    <scope>NUCLEOTIDE SEQUENCE</scope>
    <source>
        <strain evidence="6">NKZ352</strain>
    </source>
</reference>
<sequence>MPCRLRRITVYETTGRFYIVGCDTTGTKYNVLKIDRVDAKSLLTGEPETDYTREEILELLATISEGSSVVYRSSISKKGTKGGLVERVSNAYGILGVVRFLEGFYLLVINKANPIANLGYHTIYKIAEVAMIALSMDGVSTSSEEQRYVRLFQSVDLSTDFYFSYTYDLSRSLQENVVRSNWEKNGDRKFEADSKFVWNTYLLDPLRKNLVSERWFIEIVHGYVRQEFISLPVARLSLMVVGRRSAQFAGTRFLKRGANLHGQVANFVETEQIVWDMTSSPNFLRGRFSSFVQIRGSAPLRWSQDPSTRGVVGKPLILIDIHEPHAQTAASHFRSLRNKYGNPIVVMNLVKLKEKRRHEAILHDQLLKAVNYLNQFVPNEEKLVYLSFDVARCNKAASKSESPNVLTVLDEIAAKAVFKQGWFQTFPMPNSNRVLPRPAFDSLSVSESPDGRFLLQRGICRVNCVDCLDRTNVVQFGIAKVALAAQLCAMGLLEEPVLSLQSEVCRLLEDLFDEHGDTMALQYAGSQLVHSIKTYKKTAVFQERRRDVIQTLSRYYSNTFADYDKQAAINLFLGVFRPRVSCEKHLWELFNDYFLHFPPTLKIKTDYCAWTLSEGQLEAITFLEEGFEFVGMDEVSKEEKQDSREAYMSLRCTSLEDFRDYYRTYEFTAMDPKIRKLQAVEQRAIQVDGINQEASAQAQFLKLWKTPETKEKEVHGKKTRKEEKESDEEDDEEFLGSSTAWTDVLGIEKTWIALTNGHGNVNMTPARREKSPKLTASSLKKGPGTALGVGLQFAKDLYNLSNSQTTPGQRQLYEQYVGSGFICDREDWEKFKPTLLSELKWNLNEPEPPRRQPFFPADDIFRIEMPEVPESSISFYERSCSGGEHKLSDATSRIFSLYPNLSHS</sequence>
<evidence type="ECO:0000259" key="5">
    <source>
        <dbReference type="PROSITE" id="PS50275"/>
    </source>
</evidence>
<comment type="caution">
    <text evidence="6">The sequence shown here is derived from an EMBL/GenBank/DDBJ whole genome shotgun (WGS) entry which is preliminary data.</text>
</comment>
<dbReference type="InterPro" id="IPR002013">
    <property type="entry name" value="SAC_dom"/>
</dbReference>
<feature type="region of interest" description="Disordered" evidence="4">
    <location>
        <begin position="762"/>
        <end position="781"/>
    </location>
</feature>
<comment type="subcellular location">
    <subcellularLocation>
        <location evidence="1">Endomembrane system</location>
    </subcellularLocation>
</comment>
<feature type="region of interest" description="Disordered" evidence="4">
    <location>
        <begin position="711"/>
        <end position="735"/>
    </location>
</feature>
<dbReference type="EMBL" id="CAJGYM010000004">
    <property type="protein sequence ID" value="CAD6186517.1"/>
    <property type="molecule type" value="Genomic_DNA"/>
</dbReference>
<evidence type="ECO:0000256" key="1">
    <source>
        <dbReference type="ARBA" id="ARBA00004308"/>
    </source>
</evidence>
<dbReference type="PROSITE" id="PS50275">
    <property type="entry name" value="SAC"/>
    <property type="match status" value="1"/>
</dbReference>
<dbReference type="PANTHER" id="PTHR45738">
    <property type="entry name" value="POLYPHOSPHOINOSITIDE PHOSPHATASE"/>
    <property type="match status" value="1"/>
</dbReference>
<evidence type="ECO:0000256" key="2">
    <source>
        <dbReference type="ARBA" id="ARBA00022801"/>
    </source>
</evidence>
<proteinExistence type="predicted"/>
<dbReference type="Proteomes" id="UP000835052">
    <property type="component" value="Unassembled WGS sequence"/>
</dbReference>
<name>A0A8S1GS93_9PELO</name>
<dbReference type="GO" id="GO:0043813">
    <property type="term" value="F:phosphatidylinositol-3,5-bisphosphate 5-phosphatase activity"/>
    <property type="evidence" value="ECO:0007669"/>
    <property type="project" value="InterPro"/>
</dbReference>
<organism evidence="6 7">
    <name type="scientific">Caenorhabditis auriculariae</name>
    <dbReference type="NCBI Taxonomy" id="2777116"/>
    <lineage>
        <taxon>Eukaryota</taxon>
        <taxon>Metazoa</taxon>
        <taxon>Ecdysozoa</taxon>
        <taxon>Nematoda</taxon>
        <taxon>Chromadorea</taxon>
        <taxon>Rhabditida</taxon>
        <taxon>Rhabditina</taxon>
        <taxon>Rhabditomorpha</taxon>
        <taxon>Rhabditoidea</taxon>
        <taxon>Rhabditidae</taxon>
        <taxon>Peloderinae</taxon>
        <taxon>Caenorhabditis</taxon>
    </lineage>
</organism>
<gene>
    <name evidence="6" type="ORF">CAUJ_LOCUS2436</name>
</gene>
<dbReference type="PANTHER" id="PTHR45738:SF5">
    <property type="entry name" value="POLYPHOSPHOINOSITIDE PHOSPHATASE"/>
    <property type="match status" value="1"/>
</dbReference>
<feature type="domain" description="SAC" evidence="5">
    <location>
        <begin position="152"/>
        <end position="525"/>
    </location>
</feature>
<dbReference type="AlphaFoldDB" id="A0A8S1GS93"/>
<evidence type="ECO:0000313" key="7">
    <source>
        <dbReference type="Proteomes" id="UP000835052"/>
    </source>
</evidence>
<dbReference type="GO" id="GO:0012505">
    <property type="term" value="C:endomembrane system"/>
    <property type="evidence" value="ECO:0007669"/>
    <property type="project" value="UniProtKB-SubCell"/>
</dbReference>
<dbReference type="GO" id="GO:0046856">
    <property type="term" value="P:phosphatidylinositol dephosphorylation"/>
    <property type="evidence" value="ECO:0007669"/>
    <property type="project" value="InterPro"/>
</dbReference>
<keyword evidence="7" id="KW-1185">Reference proteome</keyword>
<dbReference type="InterPro" id="IPR043573">
    <property type="entry name" value="Fig4-like"/>
</dbReference>
<feature type="compositionally biased region" description="Basic and acidic residues" evidence="4">
    <location>
        <begin position="711"/>
        <end position="724"/>
    </location>
</feature>
<protein>
    <recommendedName>
        <fullName evidence="5">SAC domain-containing protein</fullName>
    </recommendedName>
</protein>
<evidence type="ECO:0000256" key="3">
    <source>
        <dbReference type="ARBA" id="ARBA00023136"/>
    </source>
</evidence>
<dbReference type="Pfam" id="PF02383">
    <property type="entry name" value="Syja_N"/>
    <property type="match status" value="1"/>
</dbReference>
<evidence type="ECO:0000256" key="4">
    <source>
        <dbReference type="SAM" id="MobiDB-lite"/>
    </source>
</evidence>
<feature type="compositionally biased region" description="Acidic residues" evidence="4">
    <location>
        <begin position="725"/>
        <end position="734"/>
    </location>
</feature>
<dbReference type="OrthoDB" id="405996at2759"/>
<keyword evidence="3" id="KW-0472">Membrane</keyword>
<evidence type="ECO:0000313" key="6">
    <source>
        <dbReference type="EMBL" id="CAD6186517.1"/>
    </source>
</evidence>